<evidence type="ECO:0000313" key="2">
    <source>
        <dbReference type="EMBL" id="OUN56079.1"/>
    </source>
</evidence>
<protein>
    <recommendedName>
        <fullName evidence="4">YjbH domain-containing protein</fullName>
    </recommendedName>
</protein>
<evidence type="ECO:0008006" key="4">
    <source>
        <dbReference type="Google" id="ProtNLM"/>
    </source>
</evidence>
<evidence type="ECO:0000256" key="1">
    <source>
        <dbReference type="SAM" id="SignalP"/>
    </source>
</evidence>
<dbReference type="InterPro" id="IPR010344">
    <property type="entry name" value="YbjH"/>
</dbReference>
<feature type="signal peptide" evidence="1">
    <location>
        <begin position="1"/>
        <end position="27"/>
    </location>
</feature>
<feature type="chain" id="PRO_5010996109" description="YjbH domain-containing protein" evidence="1">
    <location>
        <begin position="28"/>
        <end position="303"/>
    </location>
</feature>
<sequence>MMRTERVRLLPQVTVMLALLFAMQANAQSSQPKVELFAGAELHYRDIFYNRMYDVLVNLTPGVKWNMGNQWQLAGQAIVPVYNDYGDRYKKVRLNMAVLSKEWDWNSKQFLKVSGGLFGMERYGLDVKWMYPVNSWLALDAQVGLTGFCSMAADWECSKMSRVTGWAGARLYINKVNTEMRLKGGRFVYEDYGVYAEAMRHFKHCTVGVYAQYSDQWKENGGFKVVMMIPPYKRKNRKVQVRPASNFRLTYNIQGQGYAVKTYNTDPEENEREGWFNRERLKWGANCMQPDFTMKEKKGGQGK</sequence>
<dbReference type="Proteomes" id="UP000196329">
    <property type="component" value="Unassembled WGS sequence"/>
</dbReference>
<evidence type="ECO:0000313" key="3">
    <source>
        <dbReference type="Proteomes" id="UP000196329"/>
    </source>
</evidence>
<keyword evidence="1" id="KW-0732">Signal</keyword>
<proteinExistence type="predicted"/>
<dbReference type="RefSeq" id="WP_005790020.1">
    <property type="nucleotide sequence ID" value="NZ_NFHS01000002.1"/>
</dbReference>
<reference evidence="3" key="1">
    <citation type="submission" date="2017-04" db="EMBL/GenBank/DDBJ databases">
        <title>Function of individual gut microbiota members based on whole genome sequencing of pure cultures obtained from chicken caecum.</title>
        <authorList>
            <person name="Medvecky M."/>
            <person name="Cejkova D."/>
            <person name="Polansky O."/>
            <person name="Karasova D."/>
            <person name="Kubasova T."/>
            <person name="Cizek A."/>
            <person name="Rychlik I."/>
        </authorList>
    </citation>
    <scope>NUCLEOTIDE SEQUENCE [LARGE SCALE GENOMIC DNA]</scope>
    <source>
        <strain evidence="3">An67</strain>
    </source>
</reference>
<dbReference type="EMBL" id="NFHS01000002">
    <property type="protein sequence ID" value="OUN56079.1"/>
    <property type="molecule type" value="Genomic_DNA"/>
</dbReference>
<accession>A0A1Y3VC08</accession>
<dbReference type="Pfam" id="PF06082">
    <property type="entry name" value="YjbH"/>
    <property type="match status" value="1"/>
</dbReference>
<name>A0A1Y3VC08_BACUN</name>
<gene>
    <name evidence="2" type="ORF">B5G17_03860</name>
</gene>
<comment type="caution">
    <text evidence="2">The sequence shown here is derived from an EMBL/GenBank/DDBJ whole genome shotgun (WGS) entry which is preliminary data.</text>
</comment>
<dbReference type="AlphaFoldDB" id="A0A1Y3VC08"/>
<organism evidence="2 3">
    <name type="scientific">Bacteroides uniformis</name>
    <dbReference type="NCBI Taxonomy" id="820"/>
    <lineage>
        <taxon>Bacteria</taxon>
        <taxon>Pseudomonadati</taxon>
        <taxon>Bacteroidota</taxon>
        <taxon>Bacteroidia</taxon>
        <taxon>Bacteroidales</taxon>
        <taxon>Bacteroidaceae</taxon>
        <taxon>Bacteroides</taxon>
    </lineage>
</organism>